<feature type="binding site" evidence="8">
    <location>
        <position position="69"/>
    </location>
    <ligand>
        <name>[4Fe-4S] cluster</name>
        <dbReference type="ChEBI" id="CHEBI:49883"/>
        <note>4Fe-4S-S-AdoMet</note>
    </ligand>
</feature>
<dbReference type="Gene3D" id="3.20.20.70">
    <property type="entry name" value="Aldolase class I"/>
    <property type="match status" value="1"/>
</dbReference>
<dbReference type="PANTHER" id="PTHR43075">
    <property type="entry name" value="FORMATE LYASE ACTIVATING ENZYME, PUTATIVE (AFU_ORTHOLOGUE AFUA_2G15630)-RELATED"/>
    <property type="match status" value="1"/>
</dbReference>
<dbReference type="SUPFAM" id="SSF102114">
    <property type="entry name" value="Radical SAM enzymes"/>
    <property type="match status" value="1"/>
</dbReference>
<reference evidence="10" key="1">
    <citation type="submission" date="2021-01" db="EMBL/GenBank/DDBJ databases">
        <title>Description of Breznakiella homolactica.</title>
        <authorList>
            <person name="Song Y."/>
            <person name="Brune A."/>
        </authorList>
    </citation>
    <scope>NUCLEOTIDE SEQUENCE</scope>
    <source>
        <strain evidence="10">RmG30</strain>
    </source>
</reference>
<gene>
    <name evidence="10" type="ORF">JFL75_05120</name>
</gene>
<dbReference type="InterPro" id="IPR001989">
    <property type="entry name" value="Radical_activat_CS"/>
</dbReference>
<comment type="similarity">
    <text evidence="1">Belongs to the organic radical-activating enzymes family.</text>
</comment>
<feature type="binding site" evidence="8">
    <location>
        <position position="76"/>
    </location>
    <ligand>
        <name>[4Fe-4S] cluster</name>
        <dbReference type="ChEBI" id="CHEBI:49883"/>
        <note>4Fe-4S-S-AdoMet</note>
    </ligand>
</feature>
<dbReference type="PROSITE" id="PS01087">
    <property type="entry name" value="RADICAL_ACTIVATING"/>
    <property type="match status" value="1"/>
</dbReference>
<keyword evidence="6 8" id="KW-0408">Iron</keyword>
<keyword evidence="4 8" id="KW-0479">Metal-binding</keyword>
<sequence>MKQEFPDSFAAYRSCRLCPRGCGTDRTAGALGYCGETADLRIASASIHRGEEPPVTGNGGSGTVFITGCTLGCTFCQNWQISQCGMGRVTDSDEFAGICLKLQAAGAENVNIVTGSHAVPAIAEGIKAAREKGLGLPVLWNSSAYEGVSALDLLRDTADVFLPDLKTLDSGIAGRFFKAPDYPEAAKAAVEKMMDLRELRWAPARGSASGGDSTEVLVSGTMIRHLVLPDHLDSTREVLRWYAERAMGKALLSLMMQYTPVQREGDNSQAPGRYVEEQEYETVLGWLDEFGIEEGFYQELVPGSDWLPDFNRRNPFSSDLSLPVWHWKDGFVQ</sequence>
<feature type="binding site" evidence="8">
    <location>
        <position position="73"/>
    </location>
    <ligand>
        <name>[4Fe-4S] cluster</name>
        <dbReference type="ChEBI" id="CHEBI:49883"/>
        <note>4Fe-4S-S-AdoMet</note>
    </ligand>
</feature>
<evidence type="ECO:0000256" key="1">
    <source>
        <dbReference type="ARBA" id="ARBA00009777"/>
    </source>
</evidence>
<evidence type="ECO:0000259" key="9">
    <source>
        <dbReference type="Pfam" id="PF04055"/>
    </source>
</evidence>
<dbReference type="SFLD" id="SFLDS00029">
    <property type="entry name" value="Radical_SAM"/>
    <property type="match status" value="1"/>
</dbReference>
<dbReference type="Proteomes" id="UP000595917">
    <property type="component" value="Chromosome"/>
</dbReference>
<protein>
    <submittedName>
        <fullName evidence="10">Radical SAM protein</fullName>
    </submittedName>
</protein>
<evidence type="ECO:0000313" key="10">
    <source>
        <dbReference type="EMBL" id="QQO10303.1"/>
    </source>
</evidence>
<evidence type="ECO:0000256" key="3">
    <source>
        <dbReference type="ARBA" id="ARBA00022691"/>
    </source>
</evidence>
<dbReference type="GO" id="GO:0051539">
    <property type="term" value="F:4 iron, 4 sulfur cluster binding"/>
    <property type="evidence" value="ECO:0007669"/>
    <property type="project" value="UniProtKB-KW"/>
</dbReference>
<dbReference type="InterPro" id="IPR016431">
    <property type="entry name" value="Pyrv-formate_lyase-activ_prd"/>
</dbReference>
<keyword evidence="2" id="KW-0004">4Fe-4S</keyword>
<dbReference type="CDD" id="cd01335">
    <property type="entry name" value="Radical_SAM"/>
    <property type="match status" value="1"/>
</dbReference>
<accession>A0A7T7XQ26</accession>
<evidence type="ECO:0000313" key="11">
    <source>
        <dbReference type="Proteomes" id="UP000595917"/>
    </source>
</evidence>
<evidence type="ECO:0000256" key="8">
    <source>
        <dbReference type="PIRSR" id="PIRSR004869-50"/>
    </source>
</evidence>
<dbReference type="GO" id="GO:0046872">
    <property type="term" value="F:metal ion binding"/>
    <property type="evidence" value="ECO:0007669"/>
    <property type="project" value="UniProtKB-KW"/>
</dbReference>
<dbReference type="PIRSF" id="PIRSF004869">
    <property type="entry name" value="PflX_prd"/>
    <property type="match status" value="1"/>
</dbReference>
<name>A0A7T7XQ26_9SPIR</name>
<proteinExistence type="inferred from homology"/>
<dbReference type="InterPro" id="IPR058240">
    <property type="entry name" value="rSAM_sf"/>
</dbReference>
<keyword evidence="7 8" id="KW-0411">Iron-sulfur</keyword>
<dbReference type="AlphaFoldDB" id="A0A7T7XQ26"/>
<dbReference type="InterPro" id="IPR013785">
    <property type="entry name" value="Aldolase_TIM"/>
</dbReference>
<dbReference type="EMBL" id="CP067089">
    <property type="protein sequence ID" value="QQO10303.1"/>
    <property type="molecule type" value="Genomic_DNA"/>
</dbReference>
<dbReference type="RefSeq" id="WP_215627607.1">
    <property type="nucleotide sequence ID" value="NZ_CP067089.2"/>
</dbReference>
<dbReference type="SFLD" id="SFLDG01099">
    <property type="entry name" value="Uncharacterised_Radical_SAM_Su"/>
    <property type="match status" value="1"/>
</dbReference>
<keyword evidence="5" id="KW-0560">Oxidoreductase</keyword>
<dbReference type="Pfam" id="PF04055">
    <property type="entry name" value="Radical_SAM"/>
    <property type="match status" value="1"/>
</dbReference>
<evidence type="ECO:0000256" key="6">
    <source>
        <dbReference type="ARBA" id="ARBA00023004"/>
    </source>
</evidence>
<evidence type="ECO:0000256" key="7">
    <source>
        <dbReference type="ARBA" id="ARBA00023014"/>
    </source>
</evidence>
<feature type="domain" description="Radical SAM core" evidence="9">
    <location>
        <begin position="64"/>
        <end position="194"/>
    </location>
</feature>
<evidence type="ECO:0000256" key="5">
    <source>
        <dbReference type="ARBA" id="ARBA00023002"/>
    </source>
</evidence>
<dbReference type="KEGG" id="bhc:JFL75_05120"/>
<dbReference type="InterPro" id="IPR040085">
    <property type="entry name" value="MJ0674-like"/>
</dbReference>
<organism evidence="10 11">
    <name type="scientific">Breznakiella homolactica</name>
    <dbReference type="NCBI Taxonomy" id="2798577"/>
    <lineage>
        <taxon>Bacteria</taxon>
        <taxon>Pseudomonadati</taxon>
        <taxon>Spirochaetota</taxon>
        <taxon>Spirochaetia</taxon>
        <taxon>Spirochaetales</taxon>
        <taxon>Breznakiellaceae</taxon>
        <taxon>Breznakiella</taxon>
    </lineage>
</organism>
<keyword evidence="11" id="KW-1185">Reference proteome</keyword>
<dbReference type="PANTHER" id="PTHR43075:SF1">
    <property type="entry name" value="FORMATE LYASE ACTIVATING ENZYME, PUTATIVE (AFU_ORTHOLOGUE AFUA_2G15630)-RELATED"/>
    <property type="match status" value="1"/>
</dbReference>
<dbReference type="GO" id="GO:0016491">
    <property type="term" value="F:oxidoreductase activity"/>
    <property type="evidence" value="ECO:0007669"/>
    <property type="project" value="UniProtKB-KW"/>
</dbReference>
<keyword evidence="3 8" id="KW-0949">S-adenosyl-L-methionine</keyword>
<dbReference type="InterPro" id="IPR007197">
    <property type="entry name" value="rSAM"/>
</dbReference>
<evidence type="ECO:0000256" key="4">
    <source>
        <dbReference type="ARBA" id="ARBA00022723"/>
    </source>
</evidence>
<evidence type="ECO:0000256" key="2">
    <source>
        <dbReference type="ARBA" id="ARBA00022485"/>
    </source>
</evidence>
<comment type="cofactor">
    <cofactor evidence="8">
        <name>[4Fe-4S] cluster</name>
        <dbReference type="ChEBI" id="CHEBI:49883"/>
    </cofactor>
    <text evidence="8">Binds 1 [4Fe-4S] cluster. The cluster is coordinated with 3 cysteines and an exchangeable S-adenosyl-L-methionine.</text>
</comment>